<keyword evidence="2" id="KW-1185">Reference proteome</keyword>
<gene>
    <name evidence="1" type="ORF">CJD38_18160</name>
</gene>
<name>A0A2T5MB21_9GAMM</name>
<evidence type="ECO:0000313" key="1">
    <source>
        <dbReference type="EMBL" id="PTU27731.1"/>
    </source>
</evidence>
<proteinExistence type="predicted"/>
<sequence length="168" mass="18727">MKVMSQRQCEIAAESYAACLLAQAGYDVLVQYGANQPDYDLVANKEDGKFLPISVKGSQDGGWMLAVRYKSVATSYNEAIDLWRDAQRKDVIFLFVQFRGVALGSSPRAYLAKPAEIAAHMKTQCHGRGHGSLQENYRESHPGSKYDHRIPNAWIFSLQRLGLMGNAQ</sequence>
<evidence type="ECO:0000313" key="2">
    <source>
        <dbReference type="Proteomes" id="UP000244248"/>
    </source>
</evidence>
<organism evidence="1 2">
    <name type="scientific">Stenotrophobium rhamnosiphilum</name>
    <dbReference type="NCBI Taxonomy" id="2029166"/>
    <lineage>
        <taxon>Bacteria</taxon>
        <taxon>Pseudomonadati</taxon>
        <taxon>Pseudomonadota</taxon>
        <taxon>Gammaproteobacteria</taxon>
        <taxon>Nevskiales</taxon>
        <taxon>Nevskiaceae</taxon>
        <taxon>Stenotrophobium</taxon>
    </lineage>
</organism>
<dbReference type="EMBL" id="QANS01000012">
    <property type="protein sequence ID" value="PTU27731.1"/>
    <property type="molecule type" value="Genomic_DNA"/>
</dbReference>
<comment type="caution">
    <text evidence="1">The sequence shown here is derived from an EMBL/GenBank/DDBJ whole genome shotgun (WGS) entry which is preliminary data.</text>
</comment>
<accession>A0A2T5MB21</accession>
<dbReference type="AlphaFoldDB" id="A0A2T5MB21"/>
<reference evidence="1 2" key="1">
    <citation type="submission" date="2018-04" db="EMBL/GenBank/DDBJ databases">
        <title>Novel species isolated from glacier.</title>
        <authorList>
            <person name="Liu Q."/>
            <person name="Xin Y.-H."/>
        </authorList>
    </citation>
    <scope>NUCLEOTIDE SEQUENCE [LARGE SCALE GENOMIC DNA]</scope>
    <source>
        <strain evidence="1 2">GT1R17</strain>
    </source>
</reference>
<protein>
    <submittedName>
        <fullName evidence="1">Uncharacterized protein</fullName>
    </submittedName>
</protein>
<dbReference type="Proteomes" id="UP000244248">
    <property type="component" value="Unassembled WGS sequence"/>
</dbReference>